<dbReference type="EMBL" id="CM042027">
    <property type="protein sequence ID" value="KAI3800257.1"/>
    <property type="molecule type" value="Genomic_DNA"/>
</dbReference>
<protein>
    <submittedName>
        <fullName evidence="1">Uncharacterized protein</fullName>
    </submittedName>
</protein>
<evidence type="ECO:0000313" key="1">
    <source>
        <dbReference type="EMBL" id="KAI3800257.1"/>
    </source>
</evidence>
<evidence type="ECO:0000313" key="2">
    <source>
        <dbReference type="Proteomes" id="UP001056120"/>
    </source>
</evidence>
<organism evidence="1 2">
    <name type="scientific">Smallanthus sonchifolius</name>
    <dbReference type="NCBI Taxonomy" id="185202"/>
    <lineage>
        <taxon>Eukaryota</taxon>
        <taxon>Viridiplantae</taxon>
        <taxon>Streptophyta</taxon>
        <taxon>Embryophyta</taxon>
        <taxon>Tracheophyta</taxon>
        <taxon>Spermatophyta</taxon>
        <taxon>Magnoliopsida</taxon>
        <taxon>eudicotyledons</taxon>
        <taxon>Gunneridae</taxon>
        <taxon>Pentapetalae</taxon>
        <taxon>asterids</taxon>
        <taxon>campanulids</taxon>
        <taxon>Asterales</taxon>
        <taxon>Asteraceae</taxon>
        <taxon>Asteroideae</taxon>
        <taxon>Heliantheae alliance</taxon>
        <taxon>Millerieae</taxon>
        <taxon>Smallanthus</taxon>
    </lineage>
</organism>
<accession>A0ACB9HWP7</accession>
<name>A0ACB9HWP7_9ASTR</name>
<reference evidence="1 2" key="2">
    <citation type="journal article" date="2022" name="Mol. Ecol. Resour.">
        <title>The genomes of chicory, endive, great burdock and yacon provide insights into Asteraceae paleo-polyploidization history and plant inulin production.</title>
        <authorList>
            <person name="Fan W."/>
            <person name="Wang S."/>
            <person name="Wang H."/>
            <person name="Wang A."/>
            <person name="Jiang F."/>
            <person name="Liu H."/>
            <person name="Zhao H."/>
            <person name="Xu D."/>
            <person name="Zhang Y."/>
        </authorList>
    </citation>
    <scope>NUCLEOTIDE SEQUENCE [LARGE SCALE GENOMIC DNA]</scope>
    <source>
        <strain evidence="2">cv. Yunnan</strain>
        <tissue evidence="1">Leaves</tissue>
    </source>
</reference>
<sequence>MSYYVVELILRTLICGLGPVAALLVATDTQLKQIFAIQKKSQIHRHEIPCVLGGSQCDSCSLFTGTDSEMRGETESKVMAYMMVAAVGAAAQSAAFAKIEEAEVEWMKICDMYGKFCNRVGEGITCSVFVCAGMLIVSAISAFNLFRLYGTTSS</sequence>
<keyword evidence="2" id="KW-1185">Reference proteome</keyword>
<proteinExistence type="predicted"/>
<comment type="caution">
    <text evidence="1">The sequence shown here is derived from an EMBL/GenBank/DDBJ whole genome shotgun (WGS) entry which is preliminary data.</text>
</comment>
<reference evidence="2" key="1">
    <citation type="journal article" date="2022" name="Mol. Ecol. Resour.">
        <title>The genomes of chicory, endive, great burdock and yacon provide insights into Asteraceae palaeo-polyploidization history and plant inulin production.</title>
        <authorList>
            <person name="Fan W."/>
            <person name="Wang S."/>
            <person name="Wang H."/>
            <person name="Wang A."/>
            <person name="Jiang F."/>
            <person name="Liu H."/>
            <person name="Zhao H."/>
            <person name="Xu D."/>
            <person name="Zhang Y."/>
        </authorList>
    </citation>
    <scope>NUCLEOTIDE SEQUENCE [LARGE SCALE GENOMIC DNA]</scope>
    <source>
        <strain evidence="2">cv. Yunnan</strain>
    </source>
</reference>
<gene>
    <name evidence="1" type="ORF">L1987_28344</name>
</gene>
<dbReference type="Proteomes" id="UP001056120">
    <property type="component" value="Linkage Group LG10"/>
</dbReference>